<evidence type="ECO:0000256" key="2">
    <source>
        <dbReference type="RuleBase" id="RU369065"/>
    </source>
</evidence>
<dbReference type="Proteomes" id="UP000187203">
    <property type="component" value="Unassembled WGS sequence"/>
</dbReference>
<dbReference type="InterPro" id="IPR010399">
    <property type="entry name" value="Tify_dom"/>
</dbReference>
<dbReference type="PANTHER" id="PTHR33077:SF140">
    <property type="entry name" value="PROTEIN TIFY 10B"/>
    <property type="match status" value="1"/>
</dbReference>
<name>A0A1R3JAL9_9ROSI</name>
<accession>A0A1R3JAL9</accession>
<dbReference type="SMART" id="SM00979">
    <property type="entry name" value="TIFY"/>
    <property type="match status" value="1"/>
</dbReference>
<comment type="caution">
    <text evidence="5">The sequence shown here is derived from an EMBL/GenBank/DDBJ whole genome shotgun (WGS) entry which is preliminary data.</text>
</comment>
<evidence type="ECO:0000313" key="6">
    <source>
        <dbReference type="Proteomes" id="UP000187203"/>
    </source>
</evidence>
<dbReference type="Pfam" id="PF09425">
    <property type="entry name" value="Jas_motif"/>
    <property type="match status" value="1"/>
</dbReference>
<dbReference type="OrthoDB" id="1937734at2759"/>
<gene>
    <name evidence="5" type="ORF">COLO4_18064</name>
</gene>
<dbReference type="GO" id="GO:0005634">
    <property type="term" value="C:nucleus"/>
    <property type="evidence" value="ECO:0007669"/>
    <property type="project" value="UniProtKB-SubCell"/>
</dbReference>
<dbReference type="PANTHER" id="PTHR33077">
    <property type="entry name" value="PROTEIN TIFY 4A-RELATED-RELATED"/>
    <property type="match status" value="1"/>
</dbReference>
<keyword evidence="6" id="KW-1185">Reference proteome</keyword>
<dbReference type="GO" id="GO:0031347">
    <property type="term" value="P:regulation of defense response"/>
    <property type="evidence" value="ECO:0007669"/>
    <property type="project" value="UniProtKB-UniRule"/>
</dbReference>
<comment type="similarity">
    <text evidence="1 2">Belongs to the TIFY/JAZ family.</text>
</comment>
<proteinExistence type="inferred from homology"/>
<feature type="region of interest" description="Disordered" evidence="3">
    <location>
        <begin position="1"/>
        <end position="20"/>
    </location>
</feature>
<dbReference type="InterPro" id="IPR018467">
    <property type="entry name" value="CCT_CS"/>
</dbReference>
<feature type="domain" description="Tify" evidence="4">
    <location>
        <begin position="122"/>
        <end position="157"/>
    </location>
</feature>
<evidence type="ECO:0000256" key="3">
    <source>
        <dbReference type="SAM" id="MobiDB-lite"/>
    </source>
</evidence>
<dbReference type="InterPro" id="IPR040390">
    <property type="entry name" value="TIFY/JAZ"/>
</dbReference>
<reference evidence="6" key="1">
    <citation type="submission" date="2013-09" db="EMBL/GenBank/DDBJ databases">
        <title>Corchorus olitorius genome sequencing.</title>
        <authorList>
            <person name="Alam M."/>
            <person name="Haque M.S."/>
            <person name="Islam M.S."/>
            <person name="Emdad E.M."/>
            <person name="Islam M.M."/>
            <person name="Ahmed B."/>
            <person name="Halim A."/>
            <person name="Hossen Q.M.M."/>
            <person name="Hossain M.Z."/>
            <person name="Ahmed R."/>
            <person name="Khan M.M."/>
            <person name="Islam R."/>
            <person name="Rashid M.M."/>
            <person name="Khan S.A."/>
            <person name="Rahman M.S."/>
            <person name="Alam M."/>
            <person name="Yahiya A.S."/>
            <person name="Khan M.S."/>
            <person name="Azam M.S."/>
            <person name="Haque T."/>
            <person name="Lashkar M.Z.H."/>
            <person name="Akhand A.I."/>
            <person name="Morshed G."/>
            <person name="Roy S."/>
            <person name="Uddin K.S."/>
            <person name="Rabeya T."/>
            <person name="Hossain A.S."/>
            <person name="Chowdhury A."/>
            <person name="Snigdha A.R."/>
            <person name="Mortoza M.S."/>
            <person name="Matin S.A."/>
            <person name="Hoque S.M.E."/>
            <person name="Islam M.K."/>
            <person name="Roy D.K."/>
            <person name="Haider R."/>
            <person name="Moosa M.M."/>
            <person name="Elias S.M."/>
            <person name="Hasan A.M."/>
            <person name="Jahan S."/>
            <person name="Shafiuddin M."/>
            <person name="Mahmood N."/>
            <person name="Shommy N.S."/>
        </authorList>
    </citation>
    <scope>NUCLEOTIDE SEQUENCE [LARGE SCALE GENOMIC DNA]</scope>
    <source>
        <strain evidence="6">cv. O-4</strain>
    </source>
</reference>
<protein>
    <recommendedName>
        <fullName evidence="2">Protein TIFY</fullName>
    </recommendedName>
    <alternativeName>
        <fullName evidence="2">Jasmonate ZIM domain-containing protein</fullName>
    </alternativeName>
</protein>
<evidence type="ECO:0000313" key="5">
    <source>
        <dbReference type="EMBL" id="OMO91836.1"/>
    </source>
</evidence>
<evidence type="ECO:0000256" key="1">
    <source>
        <dbReference type="ARBA" id="ARBA00008614"/>
    </source>
</evidence>
<dbReference type="STRING" id="93759.A0A1R3JAL9"/>
<keyword evidence="2" id="KW-0539">Nucleus</keyword>
<keyword evidence="2" id="KW-1184">Jasmonic acid signaling pathway</keyword>
<evidence type="ECO:0000259" key="4">
    <source>
        <dbReference type="PROSITE" id="PS51320"/>
    </source>
</evidence>
<dbReference type="GO" id="GO:0009611">
    <property type="term" value="P:response to wounding"/>
    <property type="evidence" value="ECO:0007669"/>
    <property type="project" value="UniProtKB-UniRule"/>
</dbReference>
<dbReference type="AlphaFoldDB" id="A0A1R3JAL9"/>
<dbReference type="EMBL" id="AWUE01016420">
    <property type="protein sequence ID" value="OMO91836.1"/>
    <property type="molecule type" value="Genomic_DNA"/>
</dbReference>
<dbReference type="Pfam" id="PF06200">
    <property type="entry name" value="tify"/>
    <property type="match status" value="1"/>
</dbReference>
<comment type="subcellular location">
    <subcellularLocation>
        <location evidence="2">Nucleus</location>
    </subcellularLocation>
</comment>
<organism evidence="5 6">
    <name type="scientific">Corchorus olitorius</name>
    <dbReference type="NCBI Taxonomy" id="93759"/>
    <lineage>
        <taxon>Eukaryota</taxon>
        <taxon>Viridiplantae</taxon>
        <taxon>Streptophyta</taxon>
        <taxon>Embryophyta</taxon>
        <taxon>Tracheophyta</taxon>
        <taxon>Spermatophyta</taxon>
        <taxon>Magnoliopsida</taxon>
        <taxon>eudicotyledons</taxon>
        <taxon>Gunneridae</taxon>
        <taxon>Pentapetalae</taxon>
        <taxon>rosids</taxon>
        <taxon>malvids</taxon>
        <taxon>Malvales</taxon>
        <taxon>Malvaceae</taxon>
        <taxon>Grewioideae</taxon>
        <taxon>Apeibeae</taxon>
        <taxon>Corchorus</taxon>
    </lineage>
</organism>
<dbReference type="PROSITE" id="PS51320">
    <property type="entry name" value="TIFY"/>
    <property type="match status" value="1"/>
</dbReference>
<sequence length="271" mass="29209">MSCSPEFVGQKQARSPEKPSFTQTCNLLSQYLKEKGSFGDLTLGMTCSGDANGPHPHEMLRPTMNLFPVNDVYGRNIAAPPRNLKSMDLFPQQAGFSSPASKDDGLKRVDSCVTSLNKSAAVEPQSAQMTIFYNGQVIVFNDFPADKAKEIMLLASKGNPQNNSFNPNPAKTNAPFTPSIPRSPIESGVSVSVPPPSSVVPNFINNPTQENIQPAQRPIPGGALPIARRASLHRFLEKRKDRITTKAPYPTTSSAAGDSKSWLGLAAQSPQ</sequence>
<dbReference type="GO" id="GO:2000022">
    <property type="term" value="P:regulation of jasmonic acid mediated signaling pathway"/>
    <property type="evidence" value="ECO:0007669"/>
    <property type="project" value="UniProtKB-UniRule"/>
</dbReference>
<comment type="function">
    <text evidence="2">Repressor of jasmonate responses.</text>
</comment>
<feature type="region of interest" description="Disordered" evidence="3">
    <location>
        <begin position="238"/>
        <end position="271"/>
    </location>
</feature>
<comment type="domain">
    <text evidence="2">The jas domain is required for interaction with COI1.</text>
</comment>